<proteinExistence type="predicted"/>
<evidence type="ECO:0000259" key="1">
    <source>
        <dbReference type="Pfam" id="PF02625"/>
    </source>
</evidence>
<dbReference type="Proteomes" id="UP000193200">
    <property type="component" value="Unassembled WGS sequence"/>
</dbReference>
<evidence type="ECO:0000313" key="4">
    <source>
        <dbReference type="Proteomes" id="UP000193200"/>
    </source>
</evidence>
<keyword evidence="4" id="KW-1185">Reference proteome</keyword>
<dbReference type="InterPro" id="IPR003777">
    <property type="entry name" value="XdhC_CoxI"/>
</dbReference>
<organism evidence="3 4">
    <name type="scientific">Oceanibacterium hippocampi</name>
    <dbReference type="NCBI Taxonomy" id="745714"/>
    <lineage>
        <taxon>Bacteria</taxon>
        <taxon>Pseudomonadati</taxon>
        <taxon>Pseudomonadota</taxon>
        <taxon>Alphaproteobacteria</taxon>
        <taxon>Sneathiellales</taxon>
        <taxon>Sneathiellaceae</taxon>
        <taxon>Oceanibacterium</taxon>
    </lineage>
</organism>
<dbReference type="NCBIfam" id="TIGR02964">
    <property type="entry name" value="xanthine_xdhC"/>
    <property type="match status" value="1"/>
</dbReference>
<feature type="domain" description="XdhC Rossmann" evidence="2">
    <location>
        <begin position="189"/>
        <end position="331"/>
    </location>
</feature>
<protein>
    <submittedName>
        <fullName evidence="3">XdhC and CoxI family protein</fullName>
    </submittedName>
</protein>
<dbReference type="PANTHER" id="PTHR30388:SF6">
    <property type="entry name" value="XANTHINE DEHYDROGENASE SUBUNIT A-RELATED"/>
    <property type="match status" value="1"/>
</dbReference>
<gene>
    <name evidence="3" type="ORF">OCH7691_04014</name>
</gene>
<dbReference type="PANTHER" id="PTHR30388">
    <property type="entry name" value="ALDEHYDE OXIDOREDUCTASE MOLYBDENUM COFACTOR ASSEMBLY PROTEIN"/>
    <property type="match status" value="1"/>
</dbReference>
<evidence type="ECO:0000313" key="3">
    <source>
        <dbReference type="EMBL" id="SLN75992.1"/>
    </source>
</evidence>
<dbReference type="InterPro" id="IPR052698">
    <property type="entry name" value="MoCofactor_Util/Proc"/>
</dbReference>
<dbReference type="AlphaFoldDB" id="A0A1Y5TYN0"/>
<dbReference type="InParanoid" id="A0A1Y5TYN0"/>
<accession>A0A1Y5TYN0</accession>
<dbReference type="EMBL" id="FWFR01000004">
    <property type="protein sequence ID" value="SLN75992.1"/>
    <property type="molecule type" value="Genomic_DNA"/>
</dbReference>
<dbReference type="InterPro" id="IPR027051">
    <property type="entry name" value="XdhC_Rossmann_dom"/>
</dbReference>
<sequence>MSRLFQEIAKAAAGGWAVRVTVIRAEGSAPRGPGAGMTVTATGLDGTVGGGALEFDAIAEARKIGAAGEGAWPRAVRTYPLGPRLGQCCGGSVRLLFERYAGTDALALDDASGQDDLDGGLIVRPLDGGTPPIILRDRKQIGRDWPLSLSRAVKDMLSGARRREAALVPGGKGRPDWFVEPLAPGAIPLYLYGAGHVGRAIVAVMRGLPFRIIWVDTAAERFPDDVPEDVTRLVAAQPETVAAGAPAGAFHAVMTYSHPLDLSICHAVLARGVFGYLGLIGSATKKTRFVRRLSELGIADATIARMTCPIGIAGIAGKEPAVIAVGFVAQILQIAAARDSTCTARKNSL</sequence>
<name>A0A1Y5TYN0_9PROT</name>
<reference evidence="3 4" key="1">
    <citation type="submission" date="2017-03" db="EMBL/GenBank/DDBJ databases">
        <authorList>
            <person name="Afonso C.L."/>
            <person name="Miller P.J."/>
            <person name="Scott M.A."/>
            <person name="Spackman E."/>
            <person name="Goraichik I."/>
            <person name="Dimitrov K.M."/>
            <person name="Suarez D.L."/>
            <person name="Swayne D.E."/>
        </authorList>
    </citation>
    <scope>NUCLEOTIDE SEQUENCE [LARGE SCALE GENOMIC DNA]</scope>
    <source>
        <strain evidence="3 4">CECT 7691</strain>
    </source>
</reference>
<dbReference type="InterPro" id="IPR014308">
    <property type="entry name" value="Xanthine_DH_XdhC"/>
</dbReference>
<dbReference type="OrthoDB" id="61481at2"/>
<dbReference type="Pfam" id="PF02625">
    <property type="entry name" value="XdhC_CoxI"/>
    <property type="match status" value="1"/>
</dbReference>
<evidence type="ECO:0000259" key="2">
    <source>
        <dbReference type="Pfam" id="PF13478"/>
    </source>
</evidence>
<dbReference type="Pfam" id="PF13478">
    <property type="entry name" value="XdhC_C"/>
    <property type="match status" value="1"/>
</dbReference>
<feature type="domain" description="XdhC- CoxI" evidence="1">
    <location>
        <begin position="12"/>
        <end position="71"/>
    </location>
</feature>
<dbReference type="RefSeq" id="WP_085885345.1">
    <property type="nucleotide sequence ID" value="NZ_FWFR01000004.1"/>
</dbReference>
<dbReference type="Gene3D" id="3.40.50.720">
    <property type="entry name" value="NAD(P)-binding Rossmann-like Domain"/>
    <property type="match status" value="1"/>
</dbReference>